<sequence length="64" mass="7316">MIKLSDIITKYSILMFVLSGILILLLDLKELKSKNLQREIKLAKITAVILITIGILMFIVRVFI</sequence>
<name>A0ABM7NKL0_9FIRM</name>
<keyword evidence="1" id="KW-0472">Membrane</keyword>
<dbReference type="NCBIfam" id="NF042414">
    <property type="entry name" value="CLC_0170_fam"/>
    <property type="match status" value="1"/>
</dbReference>
<keyword evidence="3" id="KW-1185">Reference proteome</keyword>
<dbReference type="RefSeq" id="WP_207181184.1">
    <property type="nucleotide sequence ID" value="NZ_AP024480.1"/>
</dbReference>
<dbReference type="Proteomes" id="UP000663623">
    <property type="component" value="Chromosome"/>
</dbReference>
<protein>
    <submittedName>
        <fullName evidence="2">Uncharacterized protein</fullName>
    </submittedName>
</protein>
<dbReference type="EMBL" id="AP024480">
    <property type="protein sequence ID" value="BCS80641.1"/>
    <property type="molecule type" value="Genomic_DNA"/>
</dbReference>
<feature type="transmembrane region" description="Helical" evidence="1">
    <location>
        <begin position="45"/>
        <end position="63"/>
    </location>
</feature>
<reference evidence="2 3" key="1">
    <citation type="submission" date="2021-02" db="EMBL/GenBank/DDBJ databases">
        <title>Nitrogen-fixing ability and nitrogen fixation related genes of thermophilic fermentative bacteria in the genus Caldicellulosiruptor.</title>
        <authorList>
            <person name="Chen Y."/>
            <person name="Nishihara A."/>
            <person name="Haruta S."/>
        </authorList>
    </citation>
    <scope>NUCLEOTIDE SEQUENCE [LARGE SCALE GENOMIC DNA]</scope>
    <source>
        <strain evidence="2 3">YA01</strain>
    </source>
</reference>
<dbReference type="InterPro" id="IPR049971">
    <property type="entry name" value="CLC_0170-like"/>
</dbReference>
<evidence type="ECO:0000313" key="2">
    <source>
        <dbReference type="EMBL" id="BCS80641.1"/>
    </source>
</evidence>
<feature type="transmembrane region" description="Helical" evidence="1">
    <location>
        <begin position="7"/>
        <end position="25"/>
    </location>
</feature>
<evidence type="ECO:0000313" key="3">
    <source>
        <dbReference type="Proteomes" id="UP000663623"/>
    </source>
</evidence>
<evidence type="ECO:0000256" key="1">
    <source>
        <dbReference type="SAM" id="Phobius"/>
    </source>
</evidence>
<keyword evidence="1" id="KW-1133">Transmembrane helix</keyword>
<accession>A0ABM7NKL0</accession>
<organism evidence="2 3">
    <name type="scientific">Caldicellulosiruptor diazotrophicus</name>
    <dbReference type="NCBI Taxonomy" id="2806205"/>
    <lineage>
        <taxon>Bacteria</taxon>
        <taxon>Bacillati</taxon>
        <taxon>Bacillota</taxon>
        <taxon>Bacillota incertae sedis</taxon>
        <taxon>Caldicellulosiruptorales</taxon>
        <taxon>Caldicellulosiruptoraceae</taxon>
        <taxon>Caldicellulosiruptor</taxon>
    </lineage>
</organism>
<gene>
    <name evidence="2" type="ORF">CaldiYA01_06010</name>
</gene>
<proteinExistence type="predicted"/>
<keyword evidence="1" id="KW-0812">Transmembrane</keyword>